<name>A0A1J7ILE0_9PEZI</name>
<keyword evidence="4" id="KW-0004">4Fe-4S</keyword>
<keyword evidence="4" id="KW-0411">Iron-sulfur</keyword>
<keyword evidence="6" id="KW-0269">Exonuclease</keyword>
<feature type="region of interest" description="Disordered" evidence="7">
    <location>
        <begin position="1"/>
        <end position="25"/>
    </location>
</feature>
<keyword evidence="4" id="KW-0479">Metal-binding</keyword>
<dbReference type="GO" id="GO:0051539">
    <property type="term" value="F:4 iron, 4 sulfur cluster binding"/>
    <property type="evidence" value="ECO:0007669"/>
    <property type="project" value="UniProtKB-KW"/>
</dbReference>
<keyword evidence="6" id="KW-0378">Hydrolase</keyword>
<proteinExistence type="inferred from homology"/>
<evidence type="ECO:0008006" key="10">
    <source>
        <dbReference type="Google" id="ProtNLM"/>
    </source>
</evidence>
<comment type="cofactor">
    <cofactor evidence="1">
        <name>[4Fe-4S] cluster</name>
        <dbReference type="ChEBI" id="CHEBI:49883"/>
    </cofactor>
</comment>
<evidence type="ECO:0000313" key="8">
    <source>
        <dbReference type="EMBL" id="OIW28278.1"/>
    </source>
</evidence>
<evidence type="ECO:0000256" key="2">
    <source>
        <dbReference type="ARBA" id="ARBA00009797"/>
    </source>
</evidence>
<dbReference type="AlphaFoldDB" id="A0A1J7ILE0"/>
<keyword evidence="4" id="KW-0408">Iron</keyword>
<evidence type="ECO:0000256" key="5">
    <source>
        <dbReference type="ARBA" id="ARBA00022722"/>
    </source>
</evidence>
<protein>
    <recommendedName>
        <fullName evidence="10">Exonuclease V</fullName>
    </recommendedName>
</protein>
<gene>
    <name evidence="8" type="ORF">CONLIGDRAFT_670138</name>
</gene>
<reference evidence="8 9" key="1">
    <citation type="submission" date="2016-10" db="EMBL/GenBank/DDBJ databases">
        <title>Draft genome sequence of Coniochaeta ligniaria NRRL30616, a lignocellulolytic fungus for bioabatement of inhibitors in plant biomass hydrolysates.</title>
        <authorList>
            <consortium name="DOE Joint Genome Institute"/>
            <person name="Jimenez D.J."/>
            <person name="Hector R.E."/>
            <person name="Riley R."/>
            <person name="Sun H."/>
            <person name="Grigoriev I.V."/>
            <person name="Van Elsas J.D."/>
            <person name="Nichols N.N."/>
        </authorList>
    </citation>
    <scope>NUCLEOTIDE SEQUENCE [LARGE SCALE GENOMIC DNA]</scope>
    <source>
        <strain evidence="8 9">NRRL 30616</strain>
    </source>
</reference>
<dbReference type="PANTHER" id="PTHR14464:SF4">
    <property type="entry name" value="EXONUCLEASE V"/>
    <property type="match status" value="1"/>
</dbReference>
<dbReference type="PANTHER" id="PTHR14464">
    <property type="entry name" value="EXONUCLEASE V"/>
    <property type="match status" value="1"/>
</dbReference>
<organism evidence="8 9">
    <name type="scientific">Coniochaeta ligniaria NRRL 30616</name>
    <dbReference type="NCBI Taxonomy" id="1408157"/>
    <lineage>
        <taxon>Eukaryota</taxon>
        <taxon>Fungi</taxon>
        <taxon>Dikarya</taxon>
        <taxon>Ascomycota</taxon>
        <taxon>Pezizomycotina</taxon>
        <taxon>Sordariomycetes</taxon>
        <taxon>Sordariomycetidae</taxon>
        <taxon>Coniochaetales</taxon>
        <taxon>Coniochaetaceae</taxon>
        <taxon>Coniochaeta</taxon>
    </lineage>
</organism>
<evidence type="ECO:0000256" key="1">
    <source>
        <dbReference type="ARBA" id="ARBA00001966"/>
    </source>
</evidence>
<dbReference type="GO" id="GO:0005739">
    <property type="term" value="C:mitochondrion"/>
    <property type="evidence" value="ECO:0007669"/>
    <property type="project" value="TreeGrafter"/>
</dbReference>
<comment type="subunit">
    <text evidence="3">Monomer.</text>
</comment>
<keyword evidence="9" id="KW-1185">Reference proteome</keyword>
<evidence type="ECO:0000256" key="4">
    <source>
        <dbReference type="ARBA" id="ARBA00022485"/>
    </source>
</evidence>
<dbReference type="OrthoDB" id="354769at2759"/>
<evidence type="ECO:0000256" key="6">
    <source>
        <dbReference type="ARBA" id="ARBA00022839"/>
    </source>
</evidence>
<dbReference type="EMBL" id="KV875098">
    <property type="protein sequence ID" value="OIW28278.1"/>
    <property type="molecule type" value="Genomic_DNA"/>
</dbReference>
<dbReference type="InterPro" id="IPR019190">
    <property type="entry name" value="EXOV"/>
</dbReference>
<dbReference type="GO" id="GO:0045145">
    <property type="term" value="F:single-stranded DNA 5'-3' DNA exonuclease activity"/>
    <property type="evidence" value="ECO:0007669"/>
    <property type="project" value="InterPro"/>
</dbReference>
<comment type="similarity">
    <text evidence="2">Belongs to the EXO5 family.</text>
</comment>
<evidence type="ECO:0000313" key="9">
    <source>
        <dbReference type="Proteomes" id="UP000182658"/>
    </source>
</evidence>
<evidence type="ECO:0000256" key="7">
    <source>
        <dbReference type="SAM" id="MobiDB-lite"/>
    </source>
</evidence>
<keyword evidence="5" id="KW-0540">Nuclease</keyword>
<sequence>MVAKLASKYQYTYSSDTDSSSDYGFDLTAEEEDLLETLVADASSKPQGAIFNPFGGSGGSQAPAAALSLRSDIAAAFATHRSVKSLHNSEINFNVREVLQDPGFTYRDDPSLLSGLATSVADPMPGVDEDDADDEITAIVGEPERRMPQPVQVGDIRYPDLSRALSNAFEKPDNQAPENNASVDQGRERLSPLVRFRSFPKKPFSVSDLIAGAWCELQYYYTLSKLPGGKKTRTAAMKGGSKVHQKLEDEIYTTVTIEITKKEDAFGLKLWNLIQGLRTLREKGMTRELEVWGLVDGHIVNGVIDNLSYENPDPEFEEEVRSSQGSQVPSKDNLSDRKITTFFHSSSKPQNRQVFITDVKTRASRHIPSGAALRPTTIQLFLYHRFLSEMAAGRLDFLRVLRRYGLEPDEPFSDIFVAQIGSLHDEIFEDAIDDSVALTEPPSSSPQPASPTPDLIRYRTLRQLISLLESELRLTFPDGADSLGSLVNVEYRKRARRTADGAEDPDDDEAGTLLGSNVLFVDPKALDLYLQEDLEWWEGTRPPNGVEIEETYKCRSCEFADDCEWRQKQDADILQAAKKRVAGRRKKAAS</sequence>
<evidence type="ECO:0000256" key="3">
    <source>
        <dbReference type="ARBA" id="ARBA00011245"/>
    </source>
</evidence>
<feature type="compositionally biased region" description="Low complexity" evidence="7">
    <location>
        <begin position="11"/>
        <end position="25"/>
    </location>
</feature>
<accession>A0A1J7ILE0</accession>
<dbReference type="GO" id="GO:0036297">
    <property type="term" value="P:interstrand cross-link repair"/>
    <property type="evidence" value="ECO:0007669"/>
    <property type="project" value="TreeGrafter"/>
</dbReference>
<dbReference type="InParanoid" id="A0A1J7ILE0"/>
<dbReference type="Proteomes" id="UP000182658">
    <property type="component" value="Unassembled WGS sequence"/>
</dbReference>
<dbReference type="Pfam" id="PF09810">
    <property type="entry name" value="Exo5"/>
    <property type="match status" value="1"/>
</dbReference>
<dbReference type="GO" id="GO:0005634">
    <property type="term" value="C:nucleus"/>
    <property type="evidence" value="ECO:0007669"/>
    <property type="project" value="TreeGrafter"/>
</dbReference>